<dbReference type="InParanoid" id="E8MZV3"/>
<keyword evidence="1" id="KW-0808">Transferase</keyword>
<dbReference type="eggNOG" id="COG2812">
    <property type="taxonomic scope" value="Bacteria"/>
</dbReference>
<dbReference type="InterPro" id="IPR027417">
    <property type="entry name" value="P-loop_NTPase"/>
</dbReference>
<dbReference type="SUPFAM" id="SSF52540">
    <property type="entry name" value="P-loop containing nucleoside triphosphate hydrolases"/>
    <property type="match status" value="1"/>
</dbReference>
<gene>
    <name evidence="1" type="primary">holB</name>
    <name evidence="1" type="ordered locus">ANT_02540</name>
</gene>
<accession>E8MZV3</accession>
<organism evidence="1 2">
    <name type="scientific">Anaerolinea thermophila (strain DSM 14523 / JCM 11388 / NBRC 100420 / UNI-1)</name>
    <dbReference type="NCBI Taxonomy" id="926569"/>
    <lineage>
        <taxon>Bacteria</taxon>
        <taxon>Bacillati</taxon>
        <taxon>Chloroflexota</taxon>
        <taxon>Anaerolineae</taxon>
        <taxon>Anaerolineales</taxon>
        <taxon>Anaerolineaceae</taxon>
        <taxon>Anaerolinea</taxon>
    </lineage>
</organism>
<dbReference type="Pfam" id="PF13177">
    <property type="entry name" value="DNA_pol3_delta2"/>
    <property type="match status" value="1"/>
</dbReference>
<dbReference type="KEGG" id="atm:ANT_02540"/>
<reference evidence="1 2" key="1">
    <citation type="submission" date="2010-12" db="EMBL/GenBank/DDBJ databases">
        <title>Whole genome sequence of Anaerolinea thermophila UNI-1.</title>
        <authorList>
            <person name="Narita-Yamada S."/>
            <person name="Kishi E."/>
            <person name="Watanabe Y."/>
            <person name="Takasaki K."/>
            <person name="Ankai A."/>
            <person name="Oguchi A."/>
            <person name="Fukui S."/>
            <person name="Takahashi M."/>
            <person name="Yashiro I."/>
            <person name="Hosoyama A."/>
            <person name="Sekiguchi Y."/>
            <person name="Hanada S."/>
            <person name="Fujita N."/>
        </authorList>
    </citation>
    <scope>NUCLEOTIDE SEQUENCE [LARGE SCALE GENOMIC DNA]</scope>
    <source>
        <strain evidence="2">DSM 14523 / JCM 11388 / NBRC 100420 / UNI-1</strain>
    </source>
</reference>
<protein>
    <submittedName>
        <fullName evidence="1">DNA polymerase III delta' subunit</fullName>
        <ecNumber evidence="1">2.7.7.7</ecNumber>
    </submittedName>
</protein>
<proteinExistence type="predicted"/>
<evidence type="ECO:0000313" key="2">
    <source>
        <dbReference type="Proteomes" id="UP000008922"/>
    </source>
</evidence>
<dbReference type="NCBIfam" id="TIGR00678">
    <property type="entry name" value="holB"/>
    <property type="match status" value="1"/>
</dbReference>
<dbReference type="InterPro" id="IPR050238">
    <property type="entry name" value="DNA_Rep/Repair_Clamp_Loader"/>
</dbReference>
<dbReference type="AlphaFoldDB" id="E8MZV3"/>
<dbReference type="Proteomes" id="UP000008922">
    <property type="component" value="Chromosome"/>
</dbReference>
<dbReference type="HOGENOM" id="CLU_006229_4_0_0"/>
<name>E8MZV3_ANATU</name>
<dbReference type="EC" id="2.7.7.7" evidence="1"/>
<dbReference type="Gene3D" id="3.40.50.300">
    <property type="entry name" value="P-loop containing nucleotide triphosphate hydrolases"/>
    <property type="match status" value="1"/>
</dbReference>
<sequence length="341" mass="38253">MTWEISGHDWAVDLLKGHIQRGEVRHAYLFSGAAGIGKRTLALRFAQALNCPTPLAPGEPCRTCRVCRQIEQMSHVDLSVVQSEGEGMVLKVDQARELQQTLALLPRELPYRVALLLRFHEANASAQNALLKTLEEPPARAILLITATSPEELLPTIVSRCEVLRLRPLAPEACAQVLIKRGVPAEEAQWLAHLSGGRPGYALNLHAQPDLLEARRRTLEDLLHLLGAPRRERFAYAERLTASRGKERERLLQTLPLWLSFWRDVMICASGSGLSLTHLDFAEQIQRVAEQVGLARAAFVTRRLEEHLQRLESNPNMRLLVEMSLLEMPRLAEEVSAAPRE</sequence>
<dbReference type="GO" id="GO:0003887">
    <property type="term" value="F:DNA-directed DNA polymerase activity"/>
    <property type="evidence" value="ECO:0007669"/>
    <property type="project" value="UniProtKB-EC"/>
</dbReference>
<dbReference type="RefSeq" id="WP_013558685.1">
    <property type="nucleotide sequence ID" value="NC_014960.1"/>
</dbReference>
<dbReference type="EMBL" id="AP012029">
    <property type="protein sequence ID" value="BAJ62288.1"/>
    <property type="molecule type" value="Genomic_DNA"/>
</dbReference>
<dbReference type="GO" id="GO:0006261">
    <property type="term" value="P:DNA-templated DNA replication"/>
    <property type="evidence" value="ECO:0007669"/>
    <property type="project" value="TreeGrafter"/>
</dbReference>
<dbReference type="OrthoDB" id="9810148at2"/>
<keyword evidence="1" id="KW-0548">Nucleotidyltransferase</keyword>
<dbReference type="STRING" id="926569.ANT_02540"/>
<evidence type="ECO:0000313" key="1">
    <source>
        <dbReference type="EMBL" id="BAJ62288.1"/>
    </source>
</evidence>
<dbReference type="InterPro" id="IPR004622">
    <property type="entry name" value="DNA_pol_HolB"/>
</dbReference>
<dbReference type="PANTHER" id="PTHR11669:SF8">
    <property type="entry name" value="DNA POLYMERASE III SUBUNIT DELTA"/>
    <property type="match status" value="1"/>
</dbReference>
<dbReference type="PANTHER" id="PTHR11669">
    <property type="entry name" value="REPLICATION FACTOR C / DNA POLYMERASE III GAMMA-TAU SUBUNIT"/>
    <property type="match status" value="1"/>
</dbReference>
<dbReference type="GO" id="GO:0008408">
    <property type="term" value="F:3'-5' exonuclease activity"/>
    <property type="evidence" value="ECO:0007669"/>
    <property type="project" value="InterPro"/>
</dbReference>
<keyword evidence="2" id="KW-1185">Reference proteome</keyword>
<dbReference type="FunCoup" id="E8MZV3">
    <property type="interactions" value="121"/>
</dbReference>